<dbReference type="PANTHER" id="PTHR31310:SF7">
    <property type="entry name" value="PA-PHOSPHATASE RELATED-FAMILY PROTEIN DDB_G0268928"/>
    <property type="match status" value="1"/>
</dbReference>
<feature type="region of interest" description="Disordered" evidence="1">
    <location>
        <begin position="1"/>
        <end position="24"/>
    </location>
</feature>
<evidence type="ECO:0000313" key="4">
    <source>
        <dbReference type="Proteomes" id="UP000816034"/>
    </source>
</evidence>
<dbReference type="RefSeq" id="XP_044548416.1">
    <property type="nucleotide sequence ID" value="XM_044695054.1"/>
</dbReference>
<organism evidence="3 4">
    <name type="scientific">Naegleria lovaniensis</name>
    <name type="common">Amoeba</name>
    <dbReference type="NCBI Taxonomy" id="51637"/>
    <lineage>
        <taxon>Eukaryota</taxon>
        <taxon>Discoba</taxon>
        <taxon>Heterolobosea</taxon>
        <taxon>Tetramitia</taxon>
        <taxon>Eutetramitia</taxon>
        <taxon>Vahlkampfiidae</taxon>
        <taxon>Naegleria</taxon>
    </lineage>
</organism>
<keyword evidence="2" id="KW-0472">Membrane</keyword>
<dbReference type="GeneID" id="68097772"/>
<evidence type="ECO:0000313" key="3">
    <source>
        <dbReference type="EMBL" id="KAG2382737.1"/>
    </source>
</evidence>
<keyword evidence="2" id="KW-0812">Transmembrane</keyword>
<accession>A0AA88GQN5</accession>
<proteinExistence type="predicted"/>
<feature type="region of interest" description="Disordered" evidence="1">
    <location>
        <begin position="289"/>
        <end position="312"/>
    </location>
</feature>
<keyword evidence="2" id="KW-1133">Transmembrane helix</keyword>
<feature type="transmembrane region" description="Helical" evidence="2">
    <location>
        <begin position="501"/>
        <end position="523"/>
    </location>
</feature>
<keyword evidence="4" id="KW-1185">Reference proteome</keyword>
<reference evidence="3 4" key="1">
    <citation type="journal article" date="2018" name="BMC Genomics">
        <title>The genome of Naegleria lovaniensis, the basis for a comparative approach to unravel pathogenicity factors of the human pathogenic amoeba N. fowleri.</title>
        <authorList>
            <person name="Liechti N."/>
            <person name="Schurch N."/>
            <person name="Bruggmann R."/>
            <person name="Wittwer M."/>
        </authorList>
    </citation>
    <scope>NUCLEOTIDE SEQUENCE [LARGE SCALE GENOMIC DNA]</scope>
    <source>
        <strain evidence="3 4">ATCC 30569</strain>
    </source>
</reference>
<feature type="transmembrane region" description="Helical" evidence="2">
    <location>
        <begin position="408"/>
        <end position="429"/>
    </location>
</feature>
<feature type="transmembrane region" description="Helical" evidence="2">
    <location>
        <begin position="322"/>
        <end position="344"/>
    </location>
</feature>
<evidence type="ECO:0000256" key="2">
    <source>
        <dbReference type="SAM" id="Phobius"/>
    </source>
</evidence>
<sequence>MTTTTTTNASTPHKEQLYGSSFSHSAADEENSSIAFLHASSSQDSHSMTSSSSCSTSFSNASECTLSMDMFTIHNFKIKDDLESQAMNHDSQDAANDQQLNPLPLHTTDVHLGKYYAFNNHSSPSFTRHLAKQFFLILESFSIWIIKSLFFPLISWTTIPIALYFLLMANFQTIAFKYMYSSEGEFFNQVDFDIIPKIDKTLMFGLGMPHSILANIYHPVLDFFFAIPYLNHFVFPLAFYPLIFCVLLWKPNREYLKFKIGIPVVKMIKELFQKNQLSDELTDREQFVNEPTERSYQEVAQQQRQENSSKSNPKISNYKLKCFILSLGIISLIQIAFCFFFPTAPPWFRSNSLLYEEYYNQFGSELTKSSPPVLSVYAPEARFEMIDKILGVELFGEIYGKGTIKFGAFYSLHVGWTAIIAFIELYVVFCENHNTLENDELFDENHLNESQEGCLSFARSVWCCQSSRNSKKNTWSFIQIFMLEYLLWIFIASIYSAHHYMIDGLVAILLAFVIVKIVTKYLVKDDTKVV</sequence>
<feature type="transmembrane region" description="Helical" evidence="2">
    <location>
        <begin position="475"/>
        <end position="495"/>
    </location>
</feature>
<name>A0AA88GQN5_NAELO</name>
<feature type="transmembrane region" description="Helical" evidence="2">
    <location>
        <begin position="229"/>
        <end position="249"/>
    </location>
</feature>
<comment type="caution">
    <text evidence="3">The sequence shown here is derived from an EMBL/GenBank/DDBJ whole genome shotgun (WGS) entry which is preliminary data.</text>
</comment>
<dbReference type="AlphaFoldDB" id="A0AA88GQN5"/>
<gene>
    <name evidence="3" type="ORF">C9374_005317</name>
</gene>
<evidence type="ECO:0000256" key="1">
    <source>
        <dbReference type="SAM" id="MobiDB-lite"/>
    </source>
</evidence>
<dbReference type="EMBL" id="PYSW02000023">
    <property type="protein sequence ID" value="KAG2382737.1"/>
    <property type="molecule type" value="Genomic_DNA"/>
</dbReference>
<feature type="compositionally biased region" description="Polar residues" evidence="1">
    <location>
        <begin position="298"/>
        <end position="312"/>
    </location>
</feature>
<dbReference type="InterPro" id="IPR052185">
    <property type="entry name" value="IPC_Synthase-Related"/>
</dbReference>
<dbReference type="Proteomes" id="UP000816034">
    <property type="component" value="Unassembled WGS sequence"/>
</dbReference>
<protein>
    <submittedName>
        <fullName evidence="3">Uncharacterized protein</fullName>
    </submittedName>
</protein>
<dbReference type="PANTHER" id="PTHR31310">
    <property type="match status" value="1"/>
</dbReference>